<dbReference type="Pfam" id="PF00196">
    <property type="entry name" value="GerE"/>
    <property type="match status" value="1"/>
</dbReference>
<dbReference type="RefSeq" id="WP_344059343.1">
    <property type="nucleotide sequence ID" value="NZ_BAAAPU010000003.1"/>
</dbReference>
<accession>A0ABN2RQG7</accession>
<evidence type="ECO:0000256" key="4">
    <source>
        <dbReference type="ARBA" id="ARBA00023163"/>
    </source>
</evidence>
<dbReference type="PRINTS" id="PR00038">
    <property type="entry name" value="HTHLUXR"/>
</dbReference>
<evidence type="ECO:0000313" key="8">
    <source>
        <dbReference type="EMBL" id="GAA1973133.1"/>
    </source>
</evidence>
<dbReference type="Proteomes" id="UP001500013">
    <property type="component" value="Unassembled WGS sequence"/>
</dbReference>
<reference evidence="8 9" key="1">
    <citation type="journal article" date="2019" name="Int. J. Syst. Evol. Microbiol.">
        <title>The Global Catalogue of Microorganisms (GCM) 10K type strain sequencing project: providing services to taxonomists for standard genome sequencing and annotation.</title>
        <authorList>
            <consortium name="The Broad Institute Genomics Platform"/>
            <consortium name="The Broad Institute Genome Sequencing Center for Infectious Disease"/>
            <person name="Wu L."/>
            <person name="Ma J."/>
        </authorList>
    </citation>
    <scope>NUCLEOTIDE SEQUENCE [LARGE SCALE GENOMIC DNA]</scope>
    <source>
        <strain evidence="8 9">JCM 15628</strain>
    </source>
</reference>
<evidence type="ECO:0000256" key="1">
    <source>
        <dbReference type="ARBA" id="ARBA00022553"/>
    </source>
</evidence>
<dbReference type="InterPro" id="IPR016032">
    <property type="entry name" value="Sig_transdc_resp-reg_C-effctor"/>
</dbReference>
<organism evidence="8 9">
    <name type="scientific">Terrabacter lapilli</name>
    <dbReference type="NCBI Taxonomy" id="436231"/>
    <lineage>
        <taxon>Bacteria</taxon>
        <taxon>Bacillati</taxon>
        <taxon>Actinomycetota</taxon>
        <taxon>Actinomycetes</taxon>
        <taxon>Micrococcales</taxon>
        <taxon>Intrasporangiaceae</taxon>
        <taxon>Terrabacter</taxon>
    </lineage>
</organism>
<feature type="modified residue" description="4-aspartylphosphate" evidence="5">
    <location>
        <position position="59"/>
    </location>
</feature>
<name>A0ABN2RQG7_9MICO</name>
<dbReference type="EMBL" id="BAAAPU010000003">
    <property type="protein sequence ID" value="GAA1973133.1"/>
    <property type="molecule type" value="Genomic_DNA"/>
</dbReference>
<evidence type="ECO:0000256" key="3">
    <source>
        <dbReference type="ARBA" id="ARBA00023125"/>
    </source>
</evidence>
<dbReference type="PANTHER" id="PTHR43214:SF24">
    <property type="entry name" value="TRANSCRIPTIONAL REGULATORY PROTEIN NARL-RELATED"/>
    <property type="match status" value="1"/>
</dbReference>
<keyword evidence="2" id="KW-0805">Transcription regulation</keyword>
<dbReference type="CDD" id="cd17535">
    <property type="entry name" value="REC_NarL-like"/>
    <property type="match status" value="1"/>
</dbReference>
<sequence length="230" mass="24191">MTATAPVRVLVVDDQRIVREGLTTLLGLLDSLAVVGSAGDGYAALDLVEQDAPDVVLMDLDMPRLDGIEATRVLADRHPDLPVVVLTTYSDDERLLAALRAGARGFLTKDAGCSEIEAAVLAAAGGKAALAPDVQLRLLDALRSGAHAGVPERPSTPPVGDLSDDVLEGLTQRERDIVGLVAEGLSNSEVAERLFVSTATVKTHINHIFAKTGVRDRAQLVAQALRHGRG</sequence>
<dbReference type="SUPFAM" id="SSF52172">
    <property type="entry name" value="CheY-like"/>
    <property type="match status" value="1"/>
</dbReference>
<dbReference type="Gene3D" id="3.40.50.2300">
    <property type="match status" value="1"/>
</dbReference>
<evidence type="ECO:0000313" key="9">
    <source>
        <dbReference type="Proteomes" id="UP001500013"/>
    </source>
</evidence>
<dbReference type="SUPFAM" id="SSF46894">
    <property type="entry name" value="C-terminal effector domain of the bipartite response regulators"/>
    <property type="match status" value="1"/>
</dbReference>
<evidence type="ECO:0000259" key="6">
    <source>
        <dbReference type="PROSITE" id="PS50043"/>
    </source>
</evidence>
<feature type="domain" description="Response regulatory" evidence="7">
    <location>
        <begin position="8"/>
        <end position="124"/>
    </location>
</feature>
<feature type="domain" description="HTH luxR-type" evidence="6">
    <location>
        <begin position="163"/>
        <end position="228"/>
    </location>
</feature>
<keyword evidence="9" id="KW-1185">Reference proteome</keyword>
<evidence type="ECO:0000256" key="2">
    <source>
        <dbReference type="ARBA" id="ARBA00023015"/>
    </source>
</evidence>
<dbReference type="InterPro" id="IPR001789">
    <property type="entry name" value="Sig_transdc_resp-reg_receiver"/>
</dbReference>
<keyword evidence="4" id="KW-0804">Transcription</keyword>
<dbReference type="InterPro" id="IPR000792">
    <property type="entry name" value="Tscrpt_reg_LuxR_C"/>
</dbReference>
<gene>
    <name evidence="8" type="ORF">GCM10009817_11690</name>
</gene>
<evidence type="ECO:0000256" key="5">
    <source>
        <dbReference type="PROSITE-ProRule" id="PRU00169"/>
    </source>
</evidence>
<dbReference type="SMART" id="SM00448">
    <property type="entry name" value="REC"/>
    <property type="match status" value="1"/>
</dbReference>
<dbReference type="InterPro" id="IPR039420">
    <property type="entry name" value="WalR-like"/>
</dbReference>
<evidence type="ECO:0000259" key="7">
    <source>
        <dbReference type="PROSITE" id="PS50110"/>
    </source>
</evidence>
<keyword evidence="3" id="KW-0238">DNA-binding</keyword>
<dbReference type="PROSITE" id="PS50043">
    <property type="entry name" value="HTH_LUXR_2"/>
    <property type="match status" value="1"/>
</dbReference>
<dbReference type="PROSITE" id="PS00622">
    <property type="entry name" value="HTH_LUXR_1"/>
    <property type="match status" value="1"/>
</dbReference>
<dbReference type="SMART" id="SM00421">
    <property type="entry name" value="HTH_LUXR"/>
    <property type="match status" value="1"/>
</dbReference>
<keyword evidence="1 5" id="KW-0597">Phosphoprotein</keyword>
<dbReference type="PANTHER" id="PTHR43214">
    <property type="entry name" value="TWO-COMPONENT RESPONSE REGULATOR"/>
    <property type="match status" value="1"/>
</dbReference>
<protein>
    <submittedName>
        <fullName evidence="8">Response regulator transcription factor</fullName>
    </submittedName>
</protein>
<dbReference type="PROSITE" id="PS50110">
    <property type="entry name" value="RESPONSE_REGULATORY"/>
    <property type="match status" value="1"/>
</dbReference>
<proteinExistence type="predicted"/>
<dbReference type="InterPro" id="IPR058245">
    <property type="entry name" value="NreC/VraR/RcsB-like_REC"/>
</dbReference>
<dbReference type="CDD" id="cd06170">
    <property type="entry name" value="LuxR_C_like"/>
    <property type="match status" value="1"/>
</dbReference>
<dbReference type="Pfam" id="PF00072">
    <property type="entry name" value="Response_reg"/>
    <property type="match status" value="1"/>
</dbReference>
<dbReference type="InterPro" id="IPR011006">
    <property type="entry name" value="CheY-like_superfamily"/>
</dbReference>
<comment type="caution">
    <text evidence="8">The sequence shown here is derived from an EMBL/GenBank/DDBJ whole genome shotgun (WGS) entry which is preliminary data.</text>
</comment>